<evidence type="ECO:0000313" key="4">
    <source>
        <dbReference type="Proteomes" id="UP001396334"/>
    </source>
</evidence>
<feature type="signal peptide" evidence="2">
    <location>
        <begin position="1"/>
        <end position="19"/>
    </location>
</feature>
<keyword evidence="2" id="KW-0732">Signal</keyword>
<evidence type="ECO:0000256" key="2">
    <source>
        <dbReference type="SAM" id="SignalP"/>
    </source>
</evidence>
<feature type="coiled-coil region" evidence="1">
    <location>
        <begin position="25"/>
        <end position="74"/>
    </location>
</feature>
<proteinExistence type="predicted"/>
<sequence>MSQEVRSLITLLVLSTAVTDESVQLVLTSETMQVLEEEMEVKEARKLAANRRRVAKAKAKGERWLKEVERKKKERRSKKV</sequence>
<evidence type="ECO:0000256" key="1">
    <source>
        <dbReference type="SAM" id="Coils"/>
    </source>
</evidence>
<reference evidence="3 4" key="1">
    <citation type="journal article" date="2024" name="G3 (Bethesda)">
        <title>Genome assembly of Hibiscus sabdariffa L. provides insights into metabolisms of medicinal natural products.</title>
        <authorList>
            <person name="Kim T."/>
        </authorList>
    </citation>
    <scope>NUCLEOTIDE SEQUENCE [LARGE SCALE GENOMIC DNA]</scope>
    <source>
        <strain evidence="3">TK-2024</strain>
        <tissue evidence="3">Old leaves</tissue>
    </source>
</reference>
<comment type="caution">
    <text evidence="3">The sequence shown here is derived from an EMBL/GenBank/DDBJ whole genome shotgun (WGS) entry which is preliminary data.</text>
</comment>
<keyword evidence="1" id="KW-0175">Coiled coil</keyword>
<dbReference type="Proteomes" id="UP001396334">
    <property type="component" value="Unassembled WGS sequence"/>
</dbReference>
<dbReference type="EMBL" id="JBBPBN010000017">
    <property type="protein sequence ID" value="KAK9019991.1"/>
    <property type="molecule type" value="Genomic_DNA"/>
</dbReference>
<organism evidence="3 4">
    <name type="scientific">Hibiscus sabdariffa</name>
    <name type="common">roselle</name>
    <dbReference type="NCBI Taxonomy" id="183260"/>
    <lineage>
        <taxon>Eukaryota</taxon>
        <taxon>Viridiplantae</taxon>
        <taxon>Streptophyta</taxon>
        <taxon>Embryophyta</taxon>
        <taxon>Tracheophyta</taxon>
        <taxon>Spermatophyta</taxon>
        <taxon>Magnoliopsida</taxon>
        <taxon>eudicotyledons</taxon>
        <taxon>Gunneridae</taxon>
        <taxon>Pentapetalae</taxon>
        <taxon>rosids</taxon>
        <taxon>malvids</taxon>
        <taxon>Malvales</taxon>
        <taxon>Malvaceae</taxon>
        <taxon>Malvoideae</taxon>
        <taxon>Hibiscus</taxon>
    </lineage>
</organism>
<evidence type="ECO:0000313" key="3">
    <source>
        <dbReference type="EMBL" id="KAK9019991.1"/>
    </source>
</evidence>
<feature type="chain" id="PRO_5045123617" evidence="2">
    <location>
        <begin position="20"/>
        <end position="80"/>
    </location>
</feature>
<name>A0ABR2S421_9ROSI</name>
<accession>A0ABR2S421</accession>
<protein>
    <submittedName>
        <fullName evidence="3">Uncharacterized protein</fullName>
    </submittedName>
</protein>
<keyword evidence="4" id="KW-1185">Reference proteome</keyword>
<gene>
    <name evidence="3" type="ORF">V6N11_054489</name>
</gene>